<gene>
    <name evidence="1" type="ORF">E8A74_27335</name>
</gene>
<evidence type="ECO:0000313" key="1">
    <source>
        <dbReference type="EMBL" id="TKD03048.1"/>
    </source>
</evidence>
<dbReference type="RefSeq" id="WP_136932028.1">
    <property type="nucleotide sequence ID" value="NZ_SSMQ01000032.1"/>
</dbReference>
<dbReference type="Proteomes" id="UP000309215">
    <property type="component" value="Unassembled WGS sequence"/>
</dbReference>
<keyword evidence="2" id="KW-1185">Reference proteome</keyword>
<organism evidence="1 2">
    <name type="scientific">Polyangium fumosum</name>
    <dbReference type="NCBI Taxonomy" id="889272"/>
    <lineage>
        <taxon>Bacteria</taxon>
        <taxon>Pseudomonadati</taxon>
        <taxon>Myxococcota</taxon>
        <taxon>Polyangia</taxon>
        <taxon>Polyangiales</taxon>
        <taxon>Polyangiaceae</taxon>
        <taxon>Polyangium</taxon>
    </lineage>
</organism>
<dbReference type="AlphaFoldDB" id="A0A4U1J893"/>
<proteinExistence type="predicted"/>
<name>A0A4U1J893_9BACT</name>
<accession>A0A4U1J893</accession>
<reference evidence="1 2" key="1">
    <citation type="submission" date="2019-04" db="EMBL/GenBank/DDBJ databases">
        <authorList>
            <person name="Li Y."/>
            <person name="Wang J."/>
        </authorList>
    </citation>
    <scope>NUCLEOTIDE SEQUENCE [LARGE SCALE GENOMIC DNA]</scope>
    <source>
        <strain evidence="1 2">DSM 14668</strain>
    </source>
</reference>
<comment type="caution">
    <text evidence="1">The sequence shown here is derived from an EMBL/GenBank/DDBJ whole genome shotgun (WGS) entry which is preliminary data.</text>
</comment>
<sequence>MIKTWLLVLLPTVLACSSNPVSTVRMGGVFPPRPADCALELRTGNMTQELLASYDAVGTVNVQGESGEAPNDPRILSLLKPEACALGGEVVLINTSANVAYQGTTRTESRHSYLVFRKKTEGEKPQSQSF</sequence>
<protein>
    <recommendedName>
        <fullName evidence="3">Lipoprotein</fullName>
    </recommendedName>
</protein>
<evidence type="ECO:0008006" key="3">
    <source>
        <dbReference type="Google" id="ProtNLM"/>
    </source>
</evidence>
<evidence type="ECO:0000313" key="2">
    <source>
        <dbReference type="Proteomes" id="UP000309215"/>
    </source>
</evidence>
<dbReference type="EMBL" id="SSMQ01000032">
    <property type="protein sequence ID" value="TKD03048.1"/>
    <property type="molecule type" value="Genomic_DNA"/>
</dbReference>
<dbReference type="PROSITE" id="PS51257">
    <property type="entry name" value="PROKAR_LIPOPROTEIN"/>
    <property type="match status" value="1"/>
</dbReference>